<evidence type="ECO:0000313" key="2">
    <source>
        <dbReference type="EMBL" id="QDU57127.1"/>
    </source>
</evidence>
<evidence type="ECO:0000256" key="1">
    <source>
        <dbReference type="SAM" id="Phobius"/>
    </source>
</evidence>
<sequence>MLHAVIVVERPGEQQDLAVCRSLQWRASNEPLHAPETKHELTAALTKLSTEERLAGSGAVLLLSSEMCVTRAVTGTTEHVNRETGQLRERSQLYLMLGPGRKVIASSSTPLDARHSYALLSVATEQTLQVLKQTVEASGMEVDSIQSSQVALARTVHLARRSKSKADLVISVNDSRVELGVMGGGRMFLDYRPGGGVDIQQLGKLLVQHHTRLCRYCQRHHGLEDSNLTQIVVSGPRQQVQQACDQLAPLDRLQVFPLETGGLELPWELRGEKLTPELAAAIGGALTLKDEEADRGPNLVEELTGVTHPPLLRLLLPKLAPMAAAVLLAAGFMLLNWTTNRNMGQMKFDLAQLAPQAARSSQLRMDILADQKELEQLSKMGSKLSKPPYSLMLKNLTQSIPDEIWLASVRIEGAQTATLAGSSYTESSIYDLVGNLQHLPGTGQVALQGTGVGRSHNRDSTTFDISMDLDLTGRNTRPEEAL</sequence>
<keyword evidence="1" id="KW-0472">Membrane</keyword>
<dbReference type="Pfam" id="PF05137">
    <property type="entry name" value="PilN"/>
    <property type="match status" value="1"/>
</dbReference>
<evidence type="ECO:0008006" key="4">
    <source>
        <dbReference type="Google" id="ProtNLM"/>
    </source>
</evidence>
<dbReference type="InterPro" id="IPR007813">
    <property type="entry name" value="PilN"/>
</dbReference>
<dbReference type="EMBL" id="CP036278">
    <property type="protein sequence ID" value="QDU57127.1"/>
    <property type="molecule type" value="Genomic_DNA"/>
</dbReference>
<dbReference type="AlphaFoldDB" id="A0A518AQX5"/>
<gene>
    <name evidence="2" type="ORF">Pan181_33410</name>
</gene>
<keyword evidence="1" id="KW-1133">Transmembrane helix</keyword>
<keyword evidence="3" id="KW-1185">Reference proteome</keyword>
<feature type="transmembrane region" description="Helical" evidence="1">
    <location>
        <begin position="319"/>
        <end position="337"/>
    </location>
</feature>
<dbReference type="Proteomes" id="UP000315750">
    <property type="component" value="Chromosome"/>
</dbReference>
<keyword evidence="1" id="KW-0812">Transmembrane</keyword>
<accession>A0A518AQX5</accession>
<reference evidence="2 3" key="1">
    <citation type="submission" date="2019-02" db="EMBL/GenBank/DDBJ databases">
        <title>Deep-cultivation of Planctomycetes and their phenomic and genomic characterization uncovers novel biology.</title>
        <authorList>
            <person name="Wiegand S."/>
            <person name="Jogler M."/>
            <person name="Boedeker C."/>
            <person name="Pinto D."/>
            <person name="Vollmers J."/>
            <person name="Rivas-Marin E."/>
            <person name="Kohn T."/>
            <person name="Peeters S.H."/>
            <person name="Heuer A."/>
            <person name="Rast P."/>
            <person name="Oberbeckmann S."/>
            <person name="Bunk B."/>
            <person name="Jeske O."/>
            <person name="Meyerdierks A."/>
            <person name="Storesund J.E."/>
            <person name="Kallscheuer N."/>
            <person name="Luecker S."/>
            <person name="Lage O.M."/>
            <person name="Pohl T."/>
            <person name="Merkel B.J."/>
            <person name="Hornburger P."/>
            <person name="Mueller R.-W."/>
            <person name="Bruemmer F."/>
            <person name="Labrenz M."/>
            <person name="Spormann A.M."/>
            <person name="Op den Camp H."/>
            <person name="Overmann J."/>
            <person name="Amann R."/>
            <person name="Jetten M.S.M."/>
            <person name="Mascher T."/>
            <person name="Medema M.H."/>
            <person name="Devos D.P."/>
            <person name="Kaster A.-K."/>
            <person name="Ovreas L."/>
            <person name="Rohde M."/>
            <person name="Galperin M.Y."/>
            <person name="Jogler C."/>
        </authorList>
    </citation>
    <scope>NUCLEOTIDE SEQUENCE [LARGE SCALE GENOMIC DNA]</scope>
    <source>
        <strain evidence="2 3">Pan181</strain>
    </source>
</reference>
<name>A0A518AQX5_9BACT</name>
<evidence type="ECO:0000313" key="3">
    <source>
        <dbReference type="Proteomes" id="UP000315750"/>
    </source>
</evidence>
<proteinExistence type="predicted"/>
<organism evidence="2 3">
    <name type="scientific">Aeoliella mucimassa</name>
    <dbReference type="NCBI Taxonomy" id="2527972"/>
    <lineage>
        <taxon>Bacteria</taxon>
        <taxon>Pseudomonadati</taxon>
        <taxon>Planctomycetota</taxon>
        <taxon>Planctomycetia</taxon>
        <taxon>Pirellulales</taxon>
        <taxon>Lacipirellulaceae</taxon>
        <taxon>Aeoliella</taxon>
    </lineage>
</organism>
<protein>
    <recommendedName>
        <fullName evidence="4">Competence protein A</fullName>
    </recommendedName>
</protein>
<dbReference type="KEGG" id="amuc:Pan181_33410"/>